<dbReference type="EMBL" id="CP046072">
    <property type="protein sequence ID" value="QSZ40675.1"/>
    <property type="molecule type" value="Genomic_DNA"/>
</dbReference>
<reference evidence="1" key="2">
    <citation type="submission" date="2021-04" db="EMBL/GenBank/DDBJ databases">
        <title>Isolation and characterization of a novel species of the genus Sulfurimonas.</title>
        <authorList>
            <person name="Fukui M."/>
        </authorList>
    </citation>
    <scope>NUCLEOTIDE SEQUENCE</scope>
    <source>
        <strain evidence="1">H1576</strain>
    </source>
</reference>
<proteinExistence type="predicted"/>
<reference evidence="1" key="1">
    <citation type="submission" date="2019-11" db="EMBL/GenBank/DDBJ databases">
        <authorList>
            <person name="Kojima H."/>
        </authorList>
    </citation>
    <scope>NUCLEOTIDE SEQUENCE</scope>
    <source>
        <strain evidence="1">H1576</strain>
    </source>
</reference>
<protein>
    <submittedName>
        <fullName evidence="1">Uncharacterized protein</fullName>
    </submittedName>
</protein>
<evidence type="ECO:0000313" key="1">
    <source>
        <dbReference type="EMBL" id="QSZ40675.1"/>
    </source>
</evidence>
<name>A0A975AY79_9BACT</name>
<dbReference type="KEGG" id="saqt:GJV85_00580"/>
<dbReference type="RefSeq" id="WP_207561953.1">
    <property type="nucleotide sequence ID" value="NZ_CP046072.1"/>
</dbReference>
<sequence length="563" mass="66063">MIQTLSHTFKFQTPDTSAEHGLLENIITITQEDSIKHYVQYMQYWTTEVEGKKNIQTRQVNIKVDRLYYLEIANICIDDFMRRGYFFAILGRRRFGSNSKRLDFYLLNKNLNTDTLEEIYNKLYGSQEFKPSYTETTSHSTNSYKTSPFDMGDNHIIFLDQLNTSKRKDLHKTFIVELSKQSFENYKLISSEKEKINYLFNKIGKIHFKSLEIEELEIEIGVKDIDSIAESKLQKSNLEIERAAKLNENSLFRRLKDKSKEVEAVYFDLYNKSNELMKNPSDDNTIHLFSISVLKFEICMKDIYQLEEIMSHLTTIQMLAESGNIAYILTKHDQDFKDIFFYALESLSSWNKHISNQEENVYAFNVATIDLQDSLRYLVDICFKFKHEYQCAESHTQKQGTPKEDTFTETIKNTKQTKTISASEFFEGLELDNEVYEELLELEHDINEFIYTTHYNEDLNEHFIHFLKGYTSALNPLFEFKDLSYSFMLLAQNLQDADITKNGDALLTLVQDIVSNILEWKKTVLIEKTANDIHYMNSSFYSSIMQIEIAIGRRAQAQTVTKK</sequence>
<evidence type="ECO:0000313" key="2">
    <source>
        <dbReference type="Proteomes" id="UP000671852"/>
    </source>
</evidence>
<accession>A0A975AY79</accession>
<organism evidence="1 2">
    <name type="scientific">Sulfurimonas aquatica</name>
    <dbReference type="NCBI Taxonomy" id="2672570"/>
    <lineage>
        <taxon>Bacteria</taxon>
        <taxon>Pseudomonadati</taxon>
        <taxon>Campylobacterota</taxon>
        <taxon>Epsilonproteobacteria</taxon>
        <taxon>Campylobacterales</taxon>
        <taxon>Sulfurimonadaceae</taxon>
        <taxon>Sulfurimonas</taxon>
    </lineage>
</organism>
<gene>
    <name evidence="1" type="ORF">GJV85_00580</name>
</gene>
<dbReference type="Proteomes" id="UP000671852">
    <property type="component" value="Chromosome"/>
</dbReference>
<dbReference type="AlphaFoldDB" id="A0A975AY79"/>
<keyword evidence="2" id="KW-1185">Reference proteome</keyword>